<name>L8FQ09_PSED2</name>
<dbReference type="InParanoid" id="L8FQ09"/>
<dbReference type="SUPFAM" id="SSF103473">
    <property type="entry name" value="MFS general substrate transporter"/>
    <property type="match status" value="1"/>
</dbReference>
<reference evidence="4" key="1">
    <citation type="submission" date="2010-09" db="EMBL/GenBank/DDBJ databases">
        <title>The genome sequence of Geomyces destructans 20631-21.</title>
        <authorList>
            <consortium name="The Broad Institute Genome Sequencing Platform"/>
            <person name="Cuomo C.A."/>
            <person name="Blehert D.S."/>
            <person name="Lorch J.M."/>
            <person name="Young S.K."/>
            <person name="Zeng Q."/>
            <person name="Gargeya S."/>
            <person name="Fitzgerald M."/>
            <person name="Haas B."/>
            <person name="Abouelleil A."/>
            <person name="Alvarado L."/>
            <person name="Arachchi H.M."/>
            <person name="Berlin A."/>
            <person name="Brown A."/>
            <person name="Chapman S.B."/>
            <person name="Chen Z."/>
            <person name="Dunbar C."/>
            <person name="Freedman E."/>
            <person name="Gearin G."/>
            <person name="Gellesch M."/>
            <person name="Goldberg J."/>
            <person name="Griggs A."/>
            <person name="Gujja S."/>
            <person name="Heiman D."/>
            <person name="Howarth C."/>
            <person name="Larson L."/>
            <person name="Lui A."/>
            <person name="MacDonald P.J.P."/>
            <person name="Montmayeur A."/>
            <person name="Murphy C."/>
            <person name="Neiman D."/>
            <person name="Pearson M."/>
            <person name="Priest M."/>
            <person name="Roberts A."/>
            <person name="Saif S."/>
            <person name="Shea T."/>
            <person name="Shenoy N."/>
            <person name="Sisk P."/>
            <person name="Stolte C."/>
            <person name="Sykes S."/>
            <person name="Wortman J."/>
            <person name="Nusbaum C."/>
            <person name="Birren B."/>
        </authorList>
    </citation>
    <scope>NUCLEOTIDE SEQUENCE [LARGE SCALE GENOMIC DNA]</scope>
    <source>
        <strain evidence="4">ATCC MYA-4855 / 20631-21</strain>
    </source>
</reference>
<evidence type="ECO:0008006" key="5">
    <source>
        <dbReference type="Google" id="ProtNLM"/>
    </source>
</evidence>
<evidence type="ECO:0000313" key="4">
    <source>
        <dbReference type="Proteomes" id="UP000011064"/>
    </source>
</evidence>
<evidence type="ECO:0000313" key="3">
    <source>
        <dbReference type="EMBL" id="ELR03002.1"/>
    </source>
</evidence>
<feature type="region of interest" description="Disordered" evidence="1">
    <location>
        <begin position="94"/>
        <end position="127"/>
    </location>
</feature>
<keyword evidence="2" id="KW-0472">Membrane</keyword>
<dbReference type="EMBL" id="GL573300">
    <property type="protein sequence ID" value="ELR03002.1"/>
    <property type="molecule type" value="Genomic_DNA"/>
</dbReference>
<dbReference type="Gene3D" id="1.20.1250.20">
    <property type="entry name" value="MFS general substrate transporter like domains"/>
    <property type="match status" value="1"/>
</dbReference>
<keyword evidence="2" id="KW-1133">Transmembrane helix</keyword>
<dbReference type="HOGENOM" id="CLU_1475757_0_0_1"/>
<gene>
    <name evidence="3" type="ORF">GMDG_05857</name>
</gene>
<organism evidence="3 4">
    <name type="scientific">Pseudogymnoascus destructans (strain ATCC MYA-4855 / 20631-21)</name>
    <name type="common">Bat white-nose syndrome fungus</name>
    <name type="synonym">Geomyces destructans</name>
    <dbReference type="NCBI Taxonomy" id="658429"/>
    <lineage>
        <taxon>Eukaryota</taxon>
        <taxon>Fungi</taxon>
        <taxon>Dikarya</taxon>
        <taxon>Ascomycota</taxon>
        <taxon>Pezizomycotina</taxon>
        <taxon>Leotiomycetes</taxon>
        <taxon>Thelebolales</taxon>
        <taxon>Thelebolaceae</taxon>
        <taxon>Pseudogymnoascus</taxon>
    </lineage>
</organism>
<dbReference type="InterPro" id="IPR036259">
    <property type="entry name" value="MFS_trans_sf"/>
</dbReference>
<evidence type="ECO:0000256" key="1">
    <source>
        <dbReference type="SAM" id="MobiDB-lite"/>
    </source>
</evidence>
<sequence>MCSRAMLPLLSYVVYFLQQAGLPTTDAFKFGLGQYSLAIVGVVVAWFLTPRFGRRTLILSRITFVTLTTFLIGFLGPSPAPILRFFSSPVALSSIPSSPKSRQVTCDPRASPSQELPTTSTSSSTASLCPVRLRRRGGIGVPRLVSSTVGGIKCIGIIWGYFGVTSACLRRRTGPSLRSIFCS</sequence>
<proteinExistence type="predicted"/>
<feature type="transmembrane region" description="Helical" evidence="2">
    <location>
        <begin position="31"/>
        <end position="49"/>
    </location>
</feature>
<accession>L8FQ09</accession>
<evidence type="ECO:0000256" key="2">
    <source>
        <dbReference type="SAM" id="Phobius"/>
    </source>
</evidence>
<keyword evidence="4" id="KW-1185">Reference proteome</keyword>
<dbReference type="VEuPathDB" id="FungiDB:GMDG_05857"/>
<dbReference type="Proteomes" id="UP000011064">
    <property type="component" value="Unassembled WGS sequence"/>
</dbReference>
<keyword evidence="2" id="KW-0812">Transmembrane</keyword>
<feature type="transmembrane region" description="Helical" evidence="2">
    <location>
        <begin position="56"/>
        <end position="76"/>
    </location>
</feature>
<protein>
    <recommendedName>
        <fullName evidence="5">Major facilitator superfamily (MFS) profile domain-containing protein</fullName>
    </recommendedName>
</protein>
<dbReference type="AlphaFoldDB" id="L8FQ09"/>